<dbReference type="KEGG" id="lak:106181052"/>
<dbReference type="STRING" id="7574.A0A1S3KE77"/>
<dbReference type="EC" id="6.3.5.-" evidence="1"/>
<dbReference type="GO" id="GO:0005739">
    <property type="term" value="C:mitochondrion"/>
    <property type="evidence" value="ECO:0007669"/>
    <property type="project" value="UniProtKB-SubCell"/>
</dbReference>
<proteinExistence type="inferred from homology"/>
<evidence type="ECO:0000313" key="2">
    <source>
        <dbReference type="Proteomes" id="UP000085678"/>
    </source>
</evidence>
<dbReference type="InParanoid" id="A0A1S3KE77"/>
<evidence type="ECO:0000256" key="1">
    <source>
        <dbReference type="HAMAP-Rule" id="MF_03149"/>
    </source>
</evidence>
<dbReference type="GO" id="GO:0032543">
    <property type="term" value="P:mitochondrial translation"/>
    <property type="evidence" value="ECO:0007669"/>
    <property type="project" value="UniProtKB-UniRule"/>
</dbReference>
<dbReference type="HAMAP" id="MF_00122">
    <property type="entry name" value="GatC"/>
    <property type="match status" value="1"/>
</dbReference>
<protein>
    <recommendedName>
        <fullName evidence="1">Glutamyl-tRNA(Gln) amidotransferase subunit C, mitochondrial</fullName>
        <shortName evidence="1">Glu-AdT subunit C</shortName>
        <ecNumber evidence="1">6.3.5.-</ecNumber>
    </recommendedName>
</protein>
<dbReference type="GeneID" id="106181052"/>
<organism evidence="2 3">
    <name type="scientific">Lingula anatina</name>
    <name type="common">Brachiopod</name>
    <name type="synonym">Lingula unguis</name>
    <dbReference type="NCBI Taxonomy" id="7574"/>
    <lineage>
        <taxon>Eukaryota</taxon>
        <taxon>Metazoa</taxon>
        <taxon>Spiralia</taxon>
        <taxon>Lophotrochozoa</taxon>
        <taxon>Brachiopoda</taxon>
        <taxon>Linguliformea</taxon>
        <taxon>Lingulata</taxon>
        <taxon>Lingulida</taxon>
        <taxon>Linguloidea</taxon>
        <taxon>Lingulidae</taxon>
        <taxon>Lingula</taxon>
    </lineage>
</organism>
<dbReference type="PANTHER" id="PTHR15004:SF0">
    <property type="entry name" value="GLUTAMYL-TRNA(GLN) AMIDOTRANSFERASE SUBUNIT C, MITOCHONDRIAL"/>
    <property type="match status" value="1"/>
</dbReference>
<sequence>MTRFYVNISKMSTWMLTLNHRCLSSKVPAKPTWKQIDPSTLPKPTTIDEATISHLERLALVDFNNQEGIERLEKAIRFADQITLVDTTGVQPMDSVLESRNTYLRKDEVTEGNCKQEILKNAALVEEDYFVAPPGNIPLKKKEKSYRPKT</sequence>
<dbReference type="GO" id="GO:0030956">
    <property type="term" value="C:glutamyl-tRNA(Gln) amidotransferase complex"/>
    <property type="evidence" value="ECO:0007669"/>
    <property type="project" value="UniProtKB-UniRule"/>
</dbReference>
<keyword evidence="1" id="KW-0067">ATP-binding</keyword>
<dbReference type="SUPFAM" id="SSF141000">
    <property type="entry name" value="Glu-tRNAGln amidotransferase C subunit"/>
    <property type="match status" value="1"/>
</dbReference>
<dbReference type="InterPro" id="IPR036113">
    <property type="entry name" value="Asp/Glu-ADT_sf_sub_c"/>
</dbReference>
<keyword evidence="1" id="KW-0496">Mitochondrion</keyword>
<comment type="catalytic activity">
    <reaction evidence="1">
        <text>L-glutamyl-tRNA(Gln) + L-glutamine + ATP + H2O = L-glutaminyl-tRNA(Gln) + L-glutamate + ADP + phosphate + H(+)</text>
        <dbReference type="Rhea" id="RHEA:17521"/>
        <dbReference type="Rhea" id="RHEA-COMP:9681"/>
        <dbReference type="Rhea" id="RHEA-COMP:9684"/>
        <dbReference type="ChEBI" id="CHEBI:15377"/>
        <dbReference type="ChEBI" id="CHEBI:15378"/>
        <dbReference type="ChEBI" id="CHEBI:29985"/>
        <dbReference type="ChEBI" id="CHEBI:30616"/>
        <dbReference type="ChEBI" id="CHEBI:43474"/>
        <dbReference type="ChEBI" id="CHEBI:58359"/>
        <dbReference type="ChEBI" id="CHEBI:78520"/>
        <dbReference type="ChEBI" id="CHEBI:78521"/>
        <dbReference type="ChEBI" id="CHEBI:456216"/>
    </reaction>
</comment>
<dbReference type="GO" id="GO:0006450">
    <property type="term" value="P:regulation of translational fidelity"/>
    <property type="evidence" value="ECO:0007669"/>
    <property type="project" value="InterPro"/>
</dbReference>
<keyword evidence="2" id="KW-1185">Reference proteome</keyword>
<dbReference type="RefSeq" id="XP_013420759.1">
    <property type="nucleotide sequence ID" value="XM_013565305.1"/>
</dbReference>
<keyword evidence="1" id="KW-0547">Nucleotide-binding</keyword>
<dbReference type="GO" id="GO:0050567">
    <property type="term" value="F:glutaminyl-tRNA synthase (glutamine-hydrolyzing) activity"/>
    <property type="evidence" value="ECO:0007669"/>
    <property type="project" value="UniProtKB-UniRule"/>
</dbReference>
<keyword evidence="1" id="KW-0648">Protein biosynthesis</keyword>
<dbReference type="FunCoup" id="A0A1S3KE77">
    <property type="interactions" value="1328"/>
</dbReference>
<evidence type="ECO:0000313" key="3">
    <source>
        <dbReference type="RefSeq" id="XP_013420759.1"/>
    </source>
</evidence>
<comment type="similarity">
    <text evidence="1">Belongs to the GatC family.</text>
</comment>
<dbReference type="Pfam" id="PF02686">
    <property type="entry name" value="GatC"/>
    <property type="match status" value="1"/>
</dbReference>
<comment type="subcellular location">
    <subcellularLocation>
        <location evidence="1">Mitochondrion</location>
    </subcellularLocation>
</comment>
<dbReference type="OrthoDB" id="5394539at2759"/>
<dbReference type="Proteomes" id="UP000085678">
    <property type="component" value="Unplaced"/>
</dbReference>
<comment type="function">
    <text evidence="1">Allows the formation of correctly charged Gln-tRNA(Gln) through the transamidation of misacylated Glu-tRNA(Gln) in the mitochondria. The reaction takes place in the presence of glutamine and ATP through an activated gamma-phospho-Glu-tRNA(Gln).</text>
</comment>
<dbReference type="AlphaFoldDB" id="A0A1S3KE77"/>
<reference evidence="3" key="1">
    <citation type="submission" date="2025-08" db="UniProtKB">
        <authorList>
            <consortium name="RefSeq"/>
        </authorList>
    </citation>
    <scope>IDENTIFICATION</scope>
    <source>
        <tissue evidence="3">Gonads</tissue>
    </source>
</reference>
<name>A0A1S3KE77_LINAN</name>
<gene>
    <name evidence="3" type="primary">LOC106181052</name>
</gene>
<dbReference type="InterPro" id="IPR003837">
    <property type="entry name" value="GatC"/>
</dbReference>
<dbReference type="NCBIfam" id="TIGR00135">
    <property type="entry name" value="gatC"/>
    <property type="match status" value="1"/>
</dbReference>
<dbReference type="GO" id="GO:0005524">
    <property type="term" value="F:ATP binding"/>
    <property type="evidence" value="ECO:0007669"/>
    <property type="project" value="UniProtKB-KW"/>
</dbReference>
<accession>A0A1S3KE77</accession>
<keyword evidence="1" id="KW-0436">Ligase</keyword>
<dbReference type="GO" id="GO:0070681">
    <property type="term" value="P:glutaminyl-tRNAGln biosynthesis via transamidation"/>
    <property type="evidence" value="ECO:0007669"/>
    <property type="project" value="UniProtKB-UniRule"/>
</dbReference>
<comment type="subunit">
    <text evidence="1">Subunit of the heterotrimeric GatCAB amidotransferase (AdT) complex, composed of A, B and C subunits.</text>
</comment>
<dbReference type="PANTHER" id="PTHR15004">
    <property type="entry name" value="GLUTAMYL-TRNA(GLN) AMIDOTRANSFERASE SUBUNIT C, MITOCHONDRIAL"/>
    <property type="match status" value="1"/>
</dbReference>